<comment type="caution">
    <text evidence="2">The sequence shown here is derived from an EMBL/GenBank/DDBJ whole genome shotgun (WGS) entry which is preliminary data.</text>
</comment>
<dbReference type="RefSeq" id="WP_278331891.1">
    <property type="nucleotide sequence ID" value="NZ_FQXL01000080.1"/>
</dbReference>
<proteinExistence type="predicted"/>
<dbReference type="EMBL" id="LWAE01000015">
    <property type="protein sequence ID" value="KZL88757.1"/>
    <property type="molecule type" value="Genomic_DNA"/>
</dbReference>
<evidence type="ECO:0000313" key="2">
    <source>
        <dbReference type="EMBL" id="KZL88757.1"/>
    </source>
</evidence>
<name>A0A162QNL5_9CLOT</name>
<evidence type="ECO:0000313" key="1">
    <source>
        <dbReference type="EMBL" id="KZL88667.1"/>
    </source>
</evidence>
<keyword evidence="3" id="KW-1185">Reference proteome</keyword>
<dbReference type="STRING" id="1121326.CLMAG_59560"/>
<protein>
    <submittedName>
        <fullName evidence="2">Uncharacterized protein</fullName>
    </submittedName>
</protein>
<dbReference type="Proteomes" id="UP000076603">
    <property type="component" value="Unassembled WGS sequence"/>
</dbReference>
<accession>A0A162QNL5</accession>
<dbReference type="PATRIC" id="fig|1121326.3.peg.6023"/>
<gene>
    <name evidence="1" type="ORF">CLMAG_59560</name>
    <name evidence="2" type="ORF">CLMAG_60460</name>
</gene>
<organism evidence="2 3">
    <name type="scientific">Clostridium magnum DSM 2767</name>
    <dbReference type="NCBI Taxonomy" id="1121326"/>
    <lineage>
        <taxon>Bacteria</taxon>
        <taxon>Bacillati</taxon>
        <taxon>Bacillota</taxon>
        <taxon>Clostridia</taxon>
        <taxon>Eubacteriales</taxon>
        <taxon>Clostridiaceae</taxon>
        <taxon>Clostridium</taxon>
    </lineage>
</organism>
<dbReference type="EMBL" id="LWAE01000015">
    <property type="protein sequence ID" value="KZL88667.1"/>
    <property type="molecule type" value="Genomic_DNA"/>
</dbReference>
<evidence type="ECO:0000313" key="3">
    <source>
        <dbReference type="Proteomes" id="UP000076603"/>
    </source>
</evidence>
<reference evidence="2 3" key="1">
    <citation type="submission" date="2016-04" db="EMBL/GenBank/DDBJ databases">
        <title>Genome sequence of Clostridium magnum DSM 2767.</title>
        <authorList>
            <person name="Poehlein A."/>
            <person name="Uhlig R."/>
            <person name="Fischer R."/>
            <person name="Bahl H."/>
            <person name="Daniel R."/>
        </authorList>
    </citation>
    <scope>NUCLEOTIDE SEQUENCE [LARGE SCALE GENOMIC DNA]</scope>
    <source>
        <strain evidence="2 3">DSM 2767</strain>
    </source>
</reference>
<dbReference type="AlphaFoldDB" id="A0A162QNL5"/>
<sequence length="44" mass="5218">MSIDDFKNEVFKIYCQNDITVSQAVEIAKAKFKVSDELFQKWFL</sequence>